<dbReference type="OrthoDB" id="9815946at2"/>
<dbReference type="PROSITE" id="PS51257">
    <property type="entry name" value="PROKAR_LIPOPROTEIN"/>
    <property type="match status" value="1"/>
</dbReference>
<comment type="caution">
    <text evidence="5">The sequence shown here is derived from an EMBL/GenBank/DDBJ whole genome shotgun (WGS) entry which is preliminary data.</text>
</comment>
<sequence length="341" mass="38252">MKRWRNLLLLFASVLLLSFLVAGCGGGKQETGNQQSSEKIVAKFSHVTAPGTPKGLAAQKFADLVKERTKGRMEIQVFPSSQLYGDKDEFEALQANNVQFIAPSAGKLISFDPRFQIGDMPFLFKDNQGASRFWDSEEGKKLLQSLEKQGMLGLTAWPNGMRQFMNSKKELKTPADFQGLKFRIPAGGVLVDIFQALGAGTSNIPFSEVYTAMQQKVVDGTIATFDNIENEKYAEVLNYLTVANVNNLSYIVVVNKQFWDGLPADLRQTVEQCLKEATDYERQEADKLDQESLAKLKQKIKVYELTPQERQAFVQAMQPVWAKYEPIIGKELFEAAKKVNQ</sequence>
<dbReference type="GO" id="GO:0055085">
    <property type="term" value="P:transmembrane transport"/>
    <property type="evidence" value="ECO:0007669"/>
    <property type="project" value="InterPro"/>
</dbReference>
<dbReference type="PANTHER" id="PTHR33376">
    <property type="match status" value="1"/>
</dbReference>
<evidence type="ECO:0000313" key="6">
    <source>
        <dbReference type="Proteomes" id="UP000441717"/>
    </source>
</evidence>
<gene>
    <name evidence="5" type="ORF">GFC01_06595</name>
</gene>
<keyword evidence="3 4" id="KW-0732">Signal</keyword>
<dbReference type="PIRSF" id="PIRSF006470">
    <property type="entry name" value="DctB"/>
    <property type="match status" value="1"/>
</dbReference>
<dbReference type="InterPro" id="IPR004682">
    <property type="entry name" value="TRAP_DctP"/>
</dbReference>
<dbReference type="InterPro" id="IPR038404">
    <property type="entry name" value="TRAP_DctP_sf"/>
</dbReference>
<evidence type="ECO:0000256" key="4">
    <source>
        <dbReference type="SAM" id="SignalP"/>
    </source>
</evidence>
<proteinExistence type="inferred from homology"/>
<keyword evidence="2" id="KW-0813">Transport</keyword>
<keyword evidence="6" id="KW-1185">Reference proteome</keyword>
<evidence type="ECO:0000256" key="3">
    <source>
        <dbReference type="ARBA" id="ARBA00022729"/>
    </source>
</evidence>
<protein>
    <submittedName>
        <fullName evidence="5">DctP family TRAP transporter solute-binding subunit</fullName>
    </submittedName>
</protein>
<comment type="similarity">
    <text evidence="1">Belongs to the bacterial solute-binding protein 7 family.</text>
</comment>
<evidence type="ECO:0000256" key="1">
    <source>
        <dbReference type="ARBA" id="ARBA00009023"/>
    </source>
</evidence>
<dbReference type="Proteomes" id="UP000441717">
    <property type="component" value="Unassembled WGS sequence"/>
</dbReference>
<dbReference type="CDD" id="cd13674">
    <property type="entry name" value="PBP2_TRAP_SBP_like_1"/>
    <property type="match status" value="1"/>
</dbReference>
<evidence type="ECO:0000313" key="5">
    <source>
        <dbReference type="EMBL" id="MQL51939.1"/>
    </source>
</evidence>
<dbReference type="Pfam" id="PF03480">
    <property type="entry name" value="DctP"/>
    <property type="match status" value="1"/>
</dbReference>
<dbReference type="PANTHER" id="PTHR33376:SF7">
    <property type="entry name" value="C4-DICARBOXYLATE-BINDING PROTEIN DCTB"/>
    <property type="match status" value="1"/>
</dbReference>
<organism evidence="5 6">
    <name type="scientific">Desulfofundulus thermobenzoicus</name>
    <dbReference type="NCBI Taxonomy" id="29376"/>
    <lineage>
        <taxon>Bacteria</taxon>
        <taxon>Bacillati</taxon>
        <taxon>Bacillota</taxon>
        <taxon>Clostridia</taxon>
        <taxon>Eubacteriales</taxon>
        <taxon>Peptococcaceae</taxon>
        <taxon>Desulfofundulus</taxon>
    </lineage>
</organism>
<dbReference type="NCBIfam" id="TIGR00787">
    <property type="entry name" value="dctP"/>
    <property type="match status" value="1"/>
</dbReference>
<reference evidence="5 6" key="1">
    <citation type="submission" date="2019-10" db="EMBL/GenBank/DDBJ databases">
        <title>Comparative genomics of sulfur disproportionating microorganisms.</title>
        <authorList>
            <person name="Ward L.M."/>
            <person name="Bertran E."/>
            <person name="Johnston D."/>
        </authorList>
    </citation>
    <scope>NUCLEOTIDE SEQUENCE [LARGE SCALE GENOMIC DNA]</scope>
    <source>
        <strain evidence="5 6">DSM 14055</strain>
    </source>
</reference>
<dbReference type="Gene3D" id="3.40.190.170">
    <property type="entry name" value="Bacterial extracellular solute-binding protein, family 7"/>
    <property type="match status" value="1"/>
</dbReference>
<dbReference type="EMBL" id="WHYR01000014">
    <property type="protein sequence ID" value="MQL51939.1"/>
    <property type="molecule type" value="Genomic_DNA"/>
</dbReference>
<dbReference type="GO" id="GO:0030288">
    <property type="term" value="C:outer membrane-bounded periplasmic space"/>
    <property type="evidence" value="ECO:0007669"/>
    <property type="project" value="InterPro"/>
</dbReference>
<accession>A0A6N7IQW8</accession>
<name>A0A6N7IQW8_9FIRM</name>
<dbReference type="RefSeq" id="WP_152945866.1">
    <property type="nucleotide sequence ID" value="NZ_WHYR01000014.1"/>
</dbReference>
<feature type="chain" id="PRO_5038349754" evidence="4">
    <location>
        <begin position="23"/>
        <end position="341"/>
    </location>
</feature>
<feature type="signal peptide" evidence="4">
    <location>
        <begin position="1"/>
        <end position="22"/>
    </location>
</feature>
<dbReference type="NCBIfam" id="NF037995">
    <property type="entry name" value="TRAP_S1"/>
    <property type="match status" value="1"/>
</dbReference>
<dbReference type="InterPro" id="IPR018389">
    <property type="entry name" value="DctP_fam"/>
</dbReference>
<dbReference type="AlphaFoldDB" id="A0A6N7IQW8"/>
<evidence type="ECO:0000256" key="2">
    <source>
        <dbReference type="ARBA" id="ARBA00022448"/>
    </source>
</evidence>